<dbReference type="Proteomes" id="UP000006468">
    <property type="component" value="Chromosome"/>
</dbReference>
<dbReference type="EMBL" id="ADTV01000067">
    <property type="protein sequence ID" value="EFG82919.1"/>
    <property type="molecule type" value="Genomic_DNA"/>
</dbReference>
<name>D5QJ97_NOVHA</name>
<comment type="caution">
    <text evidence="1">The sequence shown here is derived from an EMBL/GenBank/DDBJ whole genome shotgun (WGS) entry which is preliminary data.</text>
</comment>
<evidence type="ECO:0000313" key="2">
    <source>
        <dbReference type="Proteomes" id="UP000006468"/>
    </source>
</evidence>
<dbReference type="HOGENOM" id="CLU_128135_0_0_5"/>
<reference evidence="1 2" key="1">
    <citation type="journal article" date="2010" name="J. Bacteriol.">
        <title>Genome sequence of a cellulose-producing bacterium, Gluconacetobacter hansenii ATCC 23769.</title>
        <authorList>
            <person name="Iyer P.R."/>
            <person name="Geib S.M."/>
            <person name="Catchmark J."/>
            <person name="Kao T.H."/>
            <person name="Tien M."/>
        </authorList>
    </citation>
    <scope>NUCLEOTIDE SEQUENCE [LARGE SCALE GENOMIC DNA]</scope>
    <source>
        <strain evidence="1 2">ATCC 23769</strain>
    </source>
</reference>
<protein>
    <recommendedName>
        <fullName evidence="3">Lipoprotein</fullName>
    </recommendedName>
</protein>
<accession>D5QJ97</accession>
<evidence type="ECO:0000313" key="1">
    <source>
        <dbReference type="EMBL" id="EFG82919.1"/>
    </source>
</evidence>
<proteinExistence type="predicted"/>
<dbReference type="AlphaFoldDB" id="D5QJ97"/>
<gene>
    <name evidence="1" type="ORF">GXY_16152</name>
</gene>
<evidence type="ECO:0008006" key="3">
    <source>
        <dbReference type="Google" id="ProtNLM"/>
    </source>
</evidence>
<organism evidence="1 2">
    <name type="scientific">Novacetimonas hansenii ATCC 23769</name>
    <dbReference type="NCBI Taxonomy" id="714995"/>
    <lineage>
        <taxon>Bacteria</taxon>
        <taxon>Pseudomonadati</taxon>
        <taxon>Pseudomonadota</taxon>
        <taxon>Alphaproteobacteria</taxon>
        <taxon>Acetobacterales</taxon>
        <taxon>Acetobacteraceae</taxon>
        <taxon>Novacetimonas</taxon>
    </lineage>
</organism>
<sequence>MRHVLHGILFGFASVSDREYERGGTRGIWMKTKIRTNRNLLAVPAFMTVACLSLAGCESVRDQIADRENSLAAAGFVARPANTPQRQEMLQKLPPNRFLQKPFGDHVLYIYSDPKVCNCLYVGNQAAYGRYQSYVQAQNLADQQQMTADMYEDASWNWGMWGWGGGGWGGGWGGPGMGMW</sequence>